<name>A0A1G4TSV1_9BACL</name>
<reference evidence="3" key="1">
    <citation type="submission" date="2016-10" db="EMBL/GenBank/DDBJ databases">
        <authorList>
            <person name="Varghese N."/>
            <person name="Submissions S."/>
        </authorList>
    </citation>
    <scope>NUCLEOTIDE SEQUENCE [LARGE SCALE GENOMIC DNA]</scope>
    <source>
        <strain evidence="3">CGMCC 1.8946</strain>
    </source>
</reference>
<dbReference type="OrthoDB" id="2647198at2"/>
<accession>A0A1G4TSV1</accession>
<keyword evidence="1" id="KW-0472">Membrane</keyword>
<feature type="transmembrane region" description="Helical" evidence="1">
    <location>
        <begin position="62"/>
        <end position="80"/>
    </location>
</feature>
<keyword evidence="1" id="KW-1133">Transmembrane helix</keyword>
<keyword evidence="1" id="KW-0812">Transmembrane</keyword>
<feature type="transmembrane region" description="Helical" evidence="1">
    <location>
        <begin position="92"/>
        <end position="113"/>
    </location>
</feature>
<sequence>MHQSNMEEKSDVRLDMDRPAIEGVVIVLAFLLFFPAGLLLAAIRLWKHRNLSYQKIDDWRNAGVTILVLFVLLASLFLFLNSVTSVEGSMSTLFTLWFILIIFFFIPGVFMLWKSKQSRKRLLARYDSYRQIVMWQGITSVHTIAEMTWLRPAVVANDLQRLIGLGEFPNAYLDMNSMAIVFQRPVEPTAPSDLPQECTTEEDFRKN</sequence>
<keyword evidence="3" id="KW-1185">Reference proteome</keyword>
<protein>
    <submittedName>
        <fullName evidence="2">Uncharacterized protein</fullName>
    </submittedName>
</protein>
<organism evidence="2 3">
    <name type="scientific">Paenibacillus tianmuensis</name>
    <dbReference type="NCBI Taxonomy" id="624147"/>
    <lineage>
        <taxon>Bacteria</taxon>
        <taxon>Bacillati</taxon>
        <taxon>Bacillota</taxon>
        <taxon>Bacilli</taxon>
        <taxon>Bacillales</taxon>
        <taxon>Paenibacillaceae</taxon>
        <taxon>Paenibacillus</taxon>
    </lineage>
</organism>
<gene>
    <name evidence="2" type="ORF">SAMN04487970_10665</name>
</gene>
<dbReference type="Proteomes" id="UP000198601">
    <property type="component" value="Unassembled WGS sequence"/>
</dbReference>
<dbReference type="AlphaFoldDB" id="A0A1G4TSV1"/>
<proteinExistence type="predicted"/>
<feature type="transmembrane region" description="Helical" evidence="1">
    <location>
        <begin position="20"/>
        <end position="41"/>
    </location>
</feature>
<evidence type="ECO:0000313" key="3">
    <source>
        <dbReference type="Proteomes" id="UP000198601"/>
    </source>
</evidence>
<dbReference type="EMBL" id="FMTT01000066">
    <property type="protein sequence ID" value="SCW84496.1"/>
    <property type="molecule type" value="Genomic_DNA"/>
</dbReference>
<dbReference type="STRING" id="624147.SAMN04487970_10665"/>
<evidence type="ECO:0000256" key="1">
    <source>
        <dbReference type="SAM" id="Phobius"/>
    </source>
</evidence>
<evidence type="ECO:0000313" key="2">
    <source>
        <dbReference type="EMBL" id="SCW84496.1"/>
    </source>
</evidence>